<keyword evidence="1" id="KW-0732">Signal</keyword>
<evidence type="ECO:0000256" key="1">
    <source>
        <dbReference type="SAM" id="SignalP"/>
    </source>
</evidence>
<evidence type="ECO:0000313" key="3">
    <source>
        <dbReference type="EMBL" id="KAF0983609.1"/>
    </source>
</evidence>
<dbReference type="RefSeq" id="XP_044568322.1">
    <property type="nucleotide sequence ID" value="XM_044700998.1"/>
</dbReference>
<sequence length="317" mass="36618">MCPLKLVLLDFSLCVSPREDECRNDEDHMTCTLPSNDSSLKTNTSQDDELLRHKFTLQQIGKKKYLENREKIYTEFFPVEFMNDKSFVLDHLKKYQCGLGFATKQVKQDKQVELVALEIIKTRQLKPKLNKLTTSHESNDDELFSPKNISSFTDLKNEFMLKAIKRNPYLLVSLGLQQNKDIILAVLEQTIDILDCTPKEFFEDKDFMLRAVTKNGLALHYTSPALLYDKEIVLAAVKQNGKALFAASHLLRDDKEVVMEAVRQTGTALQYASFRLQHDREVIMEAVELHGYVTEFSQDLYRARMELCYFNCHLGAK</sequence>
<name>A0A6A5CE75_NAEFO</name>
<dbReference type="Proteomes" id="UP000444721">
    <property type="component" value="Unassembled WGS sequence"/>
</dbReference>
<dbReference type="VEuPathDB" id="AmoebaDB:NfTy_013970"/>
<dbReference type="AlphaFoldDB" id="A0A6A5CE75"/>
<organism evidence="3 4">
    <name type="scientific">Naegleria fowleri</name>
    <name type="common">Brain eating amoeba</name>
    <dbReference type="NCBI Taxonomy" id="5763"/>
    <lineage>
        <taxon>Eukaryota</taxon>
        <taxon>Discoba</taxon>
        <taxon>Heterolobosea</taxon>
        <taxon>Tetramitia</taxon>
        <taxon>Eutetramitia</taxon>
        <taxon>Vahlkampfiidae</taxon>
        <taxon>Naegleria</taxon>
    </lineage>
</organism>
<dbReference type="VEuPathDB" id="AmoebaDB:NF0082410"/>
<feature type="chain" id="PRO_5025442076" description="DUF4116 domain-containing protein" evidence="1">
    <location>
        <begin position="18"/>
        <end position="317"/>
    </location>
</feature>
<evidence type="ECO:0000259" key="2">
    <source>
        <dbReference type="Pfam" id="PF13475"/>
    </source>
</evidence>
<feature type="domain" description="DUF4116" evidence="2">
    <location>
        <begin position="254"/>
        <end position="295"/>
    </location>
</feature>
<dbReference type="EMBL" id="VFQX01000006">
    <property type="protein sequence ID" value="KAF0983609.1"/>
    <property type="molecule type" value="Genomic_DNA"/>
</dbReference>
<dbReference type="GeneID" id="68117889"/>
<dbReference type="VEuPathDB" id="AmoebaDB:FDP41_010674"/>
<evidence type="ECO:0000313" key="4">
    <source>
        <dbReference type="Proteomes" id="UP000444721"/>
    </source>
</evidence>
<dbReference type="Pfam" id="PF13475">
    <property type="entry name" value="DUF4116"/>
    <property type="match status" value="3"/>
</dbReference>
<accession>A0A6A5CE75</accession>
<dbReference type="InterPro" id="IPR025197">
    <property type="entry name" value="DUF4116"/>
</dbReference>
<protein>
    <recommendedName>
        <fullName evidence="2">DUF4116 domain-containing protein</fullName>
    </recommendedName>
</protein>
<feature type="domain" description="DUF4116" evidence="2">
    <location>
        <begin position="158"/>
        <end position="201"/>
    </location>
</feature>
<feature type="signal peptide" evidence="1">
    <location>
        <begin position="1"/>
        <end position="17"/>
    </location>
</feature>
<reference evidence="3 4" key="1">
    <citation type="journal article" date="2019" name="Sci. Rep.">
        <title>Nanopore sequencing improves the draft genome of the human pathogenic amoeba Naegleria fowleri.</title>
        <authorList>
            <person name="Liechti N."/>
            <person name="Schurch N."/>
            <person name="Bruggmann R."/>
            <person name="Wittwer M."/>
        </authorList>
    </citation>
    <scope>NUCLEOTIDE SEQUENCE [LARGE SCALE GENOMIC DNA]</scope>
    <source>
        <strain evidence="3 4">ATCC 30894</strain>
    </source>
</reference>
<comment type="caution">
    <text evidence="3">The sequence shown here is derived from an EMBL/GenBank/DDBJ whole genome shotgun (WGS) entry which is preliminary data.</text>
</comment>
<feature type="domain" description="DUF4116" evidence="2">
    <location>
        <begin position="204"/>
        <end position="252"/>
    </location>
</feature>
<gene>
    <name evidence="3" type="ORF">FDP41_010674</name>
</gene>
<keyword evidence="4" id="KW-1185">Reference proteome</keyword>
<proteinExistence type="predicted"/>